<name>A0A0R3S1Y8_9BILA</name>
<dbReference type="PROSITE" id="PS50853">
    <property type="entry name" value="FN3"/>
    <property type="match status" value="4"/>
</dbReference>
<dbReference type="WBParaSite" id="EEL_0000870401-mRNA-1">
    <property type="protein sequence ID" value="EEL_0000870401-mRNA-1"/>
    <property type="gene ID" value="EEL_0000870401"/>
</dbReference>
<dbReference type="Proteomes" id="UP000050640">
    <property type="component" value="Unplaced"/>
</dbReference>
<sequence>CKFLINPRYFSDSLRKTWIPHGKKFDGPHVVQVPTNNTDDHIAIECNIQEQSQSGASANEEEEWERLTEMLSRMQSPQILRVAAKEADIAWQELDTSEASAPGGPFPQIDASEFTYDIVLFESVGRIKKLVYRCEPDSGNRVRLCRLRPNTEYYVQLRASLEERGLQGSPSTAVKFRTLTTVPESPHPPRLVSRTHNSVTVSWRSTVDNGSPITCYHLELASLEMSDVRTNEYSVVCERSQLSSVSVNDVVSNHQYHFRLIAHNDAGDSEPSEVLMVRTPCSSSGSPPPTPSRPHIISNSGVRLEIGWKAGRANEKDLGFLLEGSSDEKSWTVLYKGNAVSTQIRDPEMRAFRVAALRKQLQSGWSDILRIRREEKQRAISVPGQCAAPTITEISKGCLRVQWNPPDNVMSPIIYQLHRVNLQPSSIIYQGEATMFDLSNCAPGEEMEVQVRAVSVSFDGTRLEGEWSRVAVGRTAAQPPSPPTDVHVDTDNVLHWSPPNNTNGAPIIENNILLGCTQLQASWRAPCCNGSEIFEYNIRVFDDCSGDEIRMIQQEASVCECIIDSLEAGRTYRLSVHGVNAIGTGDPSWTTATTLAPPPQPPNLLCSEAGPNYLKLKWKPPGNSSALTTVQYYYYLEKENDNGKFSPIYEGDNRYAKVRNLNESTKYRFRIRCSSRVSGAGPWSSPFEFSTEQLPPPTIRSAPTVTEVAAGSFQVEWSPVRISSANGKESLLYRLQVASRSSIERSNNIWKTAYEGMSTSYSLSTSESVQLRVQCVRIRDGIESVSTPSAIQFATPSIAVIPRKKTLEVTGQEMLAIRAHDISNVQWIQYHILSDKHYAFVILVSFNFLFEPFMLSYERLINKIWNADKYRVVL</sequence>
<evidence type="ECO:0000313" key="5">
    <source>
        <dbReference type="WBParaSite" id="EEL_0000870401-mRNA-1"/>
    </source>
</evidence>
<evidence type="ECO:0000313" key="4">
    <source>
        <dbReference type="Proteomes" id="UP000050640"/>
    </source>
</evidence>
<evidence type="ECO:0000259" key="3">
    <source>
        <dbReference type="PROSITE" id="PS50853"/>
    </source>
</evidence>
<dbReference type="PANTHER" id="PTHR13817:SF73">
    <property type="entry name" value="FIBRONECTIN TYPE-III DOMAIN-CONTAINING PROTEIN"/>
    <property type="match status" value="1"/>
</dbReference>
<dbReference type="InterPro" id="IPR013783">
    <property type="entry name" value="Ig-like_fold"/>
</dbReference>
<accession>A0A0R3S1Y8</accession>
<dbReference type="PANTHER" id="PTHR13817">
    <property type="entry name" value="TITIN"/>
    <property type="match status" value="1"/>
</dbReference>
<feature type="domain" description="Fibronectin type-III" evidence="3">
    <location>
        <begin position="498"/>
        <end position="597"/>
    </location>
</feature>
<feature type="domain" description="Fibronectin type-III" evidence="3">
    <location>
        <begin position="185"/>
        <end position="282"/>
    </location>
</feature>
<protein>
    <submittedName>
        <fullName evidence="5">Fibronectin type III domain protein</fullName>
    </submittedName>
</protein>
<feature type="domain" description="Fibronectin type-III" evidence="3">
    <location>
        <begin position="385"/>
        <end position="478"/>
    </location>
</feature>
<dbReference type="STRING" id="1147741.A0A0R3S1Y8"/>
<dbReference type="AlphaFoldDB" id="A0A0R3S1Y8"/>
<proteinExistence type="predicted"/>
<feature type="domain" description="Fibronectin type-III" evidence="3">
    <location>
        <begin position="598"/>
        <end position="694"/>
    </location>
</feature>
<dbReference type="Pfam" id="PF00041">
    <property type="entry name" value="fn3"/>
    <property type="match status" value="3"/>
</dbReference>
<keyword evidence="1" id="KW-0677">Repeat</keyword>
<evidence type="ECO:0000256" key="2">
    <source>
        <dbReference type="SAM" id="MobiDB-lite"/>
    </source>
</evidence>
<dbReference type="CDD" id="cd00063">
    <property type="entry name" value="FN3"/>
    <property type="match status" value="4"/>
</dbReference>
<evidence type="ECO:0000256" key="1">
    <source>
        <dbReference type="ARBA" id="ARBA00022737"/>
    </source>
</evidence>
<dbReference type="SUPFAM" id="SSF49265">
    <property type="entry name" value="Fibronectin type III"/>
    <property type="match status" value="3"/>
</dbReference>
<dbReference type="InterPro" id="IPR036116">
    <property type="entry name" value="FN3_sf"/>
</dbReference>
<dbReference type="InterPro" id="IPR050964">
    <property type="entry name" value="Striated_Muscle_Regulatory"/>
</dbReference>
<feature type="region of interest" description="Disordered" evidence="2">
    <location>
        <begin position="277"/>
        <end position="296"/>
    </location>
</feature>
<organism evidence="4 5">
    <name type="scientific">Elaeophora elaphi</name>
    <dbReference type="NCBI Taxonomy" id="1147741"/>
    <lineage>
        <taxon>Eukaryota</taxon>
        <taxon>Metazoa</taxon>
        <taxon>Ecdysozoa</taxon>
        <taxon>Nematoda</taxon>
        <taxon>Chromadorea</taxon>
        <taxon>Rhabditida</taxon>
        <taxon>Spirurina</taxon>
        <taxon>Spiruromorpha</taxon>
        <taxon>Filarioidea</taxon>
        <taxon>Onchocercidae</taxon>
        <taxon>Elaeophora</taxon>
    </lineage>
</organism>
<keyword evidence="4" id="KW-1185">Reference proteome</keyword>
<reference evidence="5" key="1">
    <citation type="submission" date="2017-02" db="UniProtKB">
        <authorList>
            <consortium name="WormBaseParasite"/>
        </authorList>
    </citation>
    <scope>IDENTIFICATION</scope>
</reference>
<dbReference type="Gene3D" id="2.60.40.10">
    <property type="entry name" value="Immunoglobulins"/>
    <property type="match status" value="7"/>
</dbReference>
<dbReference type="InterPro" id="IPR003961">
    <property type="entry name" value="FN3_dom"/>
</dbReference>
<dbReference type="SMART" id="SM00060">
    <property type="entry name" value="FN3"/>
    <property type="match status" value="6"/>
</dbReference>